<sequence length="1006" mass="113876">MSKNNHQANTRESLSELQEAVELLAQEVRVLREVIDEIREDFRWAVQNGCLTAGDETVPESHAGNFLKSARSQADFGEDMTTTEDVDQQCDSPAEHSTEEPAGSAITGDLNERIQQHEEWERTVRDPAKEASEGVRKLQTKDQGASAEYEIALLPSGRWALRTDLRYHVGDLRGNTTPWAEYESREECVDQFVSRAKQFFDREIDAGGNELQQKARTEMLRYFEGSLFGFVEPDVVRQHDTAAQQPEASTPDPVTVPDMPEQVPLEQAAVPIQTEPTLSSNADSADVSLRDSHGKGVESHTDNHRPYTLDDFKVFLQRIDTADINASALQANFARLVSGREQLLTQLISEKNAQELKKLASRFGCFDAGRNTKQQNAEAIIRSMMQAYTLQKTVMYQPFSGETYETAIQKAVESIGEEEIQSYLQDRTARSDKIEKSLTRPETLEEFRYFVNHKGETELRPEQRVAFDRLQAKQTRAERANRKTATVEQFSGDVADLQITIKEGFHTRQNIPLWICQLSERVDRATFSDLKFKAQQLGGWWSSFKKADAGFQFKNEDSAQKFQSLLQGNADRSDELADRKTRKIETASERLLQLTSDLEQSANAALHQDRLTNTVRRSEMAAGIRGRAYAELAFAGTMRRLATGLAAGETLYLDGIRTKTQLSTLINVLRRAKRKRNELLLREKGDLGVWERHNTVEELDQRPLEVEDADFAEFPYPNIYKRNLEAVITSAANRKGLKQRAEKLKKRTAAAGEFIAFQKEYEINEFTEFCNRCKGAGIDVQWLERSLDDFKRLHAANIQTLPELRMALRELIPHLQKKQADDPVLKAEQALIGKKLEGFFPTPRSVISRMLELADIPPEARILEPSAGKGDILDMLREHCPDARLTAIELNGTLFDVLAAKGHSVERGNFLEHQGEYDRIVMNPPFEKGADMEHVRHAFDLLAPNGKLVAIMSEGPFFRNDTQATEFRNWLDEVGGDSEQLSEDAFNSSEAFRKTGVRTRIVTIAR</sequence>
<feature type="compositionally biased region" description="Acidic residues" evidence="2">
    <location>
        <begin position="79"/>
        <end position="88"/>
    </location>
</feature>
<evidence type="ECO:0000256" key="2">
    <source>
        <dbReference type="SAM" id="MobiDB-lite"/>
    </source>
</evidence>
<evidence type="ECO:0000313" key="3">
    <source>
        <dbReference type="EMBL" id="QDV48479.1"/>
    </source>
</evidence>
<dbReference type="AlphaFoldDB" id="A0A518I5Z3"/>
<dbReference type="InterPro" id="IPR029063">
    <property type="entry name" value="SAM-dependent_MTases_sf"/>
</dbReference>
<feature type="region of interest" description="Disordered" evidence="2">
    <location>
        <begin position="79"/>
        <end position="109"/>
    </location>
</feature>
<evidence type="ECO:0000313" key="4">
    <source>
        <dbReference type="Proteomes" id="UP000318313"/>
    </source>
</evidence>
<feature type="coiled-coil region" evidence="1">
    <location>
        <begin position="577"/>
        <end position="604"/>
    </location>
</feature>
<dbReference type="Gene3D" id="3.40.50.150">
    <property type="entry name" value="Vaccinia Virus protein VP39"/>
    <property type="match status" value="1"/>
</dbReference>
<proteinExistence type="predicted"/>
<gene>
    <name evidence="3" type="ORF">Enr17x_04910</name>
</gene>
<keyword evidence="4" id="KW-1185">Reference proteome</keyword>
<dbReference type="InterPro" id="IPR002052">
    <property type="entry name" value="DNA_methylase_N6_adenine_CS"/>
</dbReference>
<dbReference type="KEGG" id="gfm:Enr17x_04910"/>
<evidence type="ECO:0000256" key="1">
    <source>
        <dbReference type="SAM" id="Coils"/>
    </source>
</evidence>
<dbReference type="PROSITE" id="PS00092">
    <property type="entry name" value="N6_MTASE"/>
    <property type="match status" value="1"/>
</dbReference>
<dbReference type="GO" id="GO:0032259">
    <property type="term" value="P:methylation"/>
    <property type="evidence" value="ECO:0007669"/>
    <property type="project" value="InterPro"/>
</dbReference>
<dbReference type="OrthoDB" id="270332at2"/>
<protein>
    <submittedName>
        <fullName evidence="3">Uncharacterized protein</fullName>
    </submittedName>
</protein>
<accession>A0A518I5Z3</accession>
<feature type="coiled-coil region" evidence="1">
    <location>
        <begin position="7"/>
        <end position="41"/>
    </location>
</feature>
<dbReference type="Proteomes" id="UP000318313">
    <property type="component" value="Chromosome"/>
</dbReference>
<dbReference type="CDD" id="cd02440">
    <property type="entry name" value="AdoMet_MTases"/>
    <property type="match status" value="1"/>
</dbReference>
<dbReference type="GO" id="GO:0003676">
    <property type="term" value="F:nucleic acid binding"/>
    <property type="evidence" value="ECO:0007669"/>
    <property type="project" value="InterPro"/>
</dbReference>
<dbReference type="EMBL" id="CP037452">
    <property type="protein sequence ID" value="QDV48479.1"/>
    <property type="molecule type" value="Genomic_DNA"/>
</dbReference>
<organism evidence="3 4">
    <name type="scientific">Gimesia fumaroli</name>
    <dbReference type="NCBI Taxonomy" id="2527976"/>
    <lineage>
        <taxon>Bacteria</taxon>
        <taxon>Pseudomonadati</taxon>
        <taxon>Planctomycetota</taxon>
        <taxon>Planctomycetia</taxon>
        <taxon>Planctomycetales</taxon>
        <taxon>Planctomycetaceae</taxon>
        <taxon>Gimesia</taxon>
    </lineage>
</organism>
<feature type="region of interest" description="Disordered" evidence="2">
    <location>
        <begin position="275"/>
        <end position="302"/>
    </location>
</feature>
<dbReference type="PRINTS" id="PR00507">
    <property type="entry name" value="N12N6MTFRASE"/>
</dbReference>
<dbReference type="GO" id="GO:0008168">
    <property type="term" value="F:methyltransferase activity"/>
    <property type="evidence" value="ECO:0007669"/>
    <property type="project" value="InterPro"/>
</dbReference>
<dbReference type="SUPFAM" id="SSF53335">
    <property type="entry name" value="S-adenosyl-L-methionine-dependent methyltransferases"/>
    <property type="match status" value="1"/>
</dbReference>
<keyword evidence="1" id="KW-0175">Coiled coil</keyword>
<name>A0A518I5Z3_9PLAN</name>
<reference evidence="3 4" key="1">
    <citation type="submission" date="2019-03" db="EMBL/GenBank/DDBJ databases">
        <title>Deep-cultivation of Planctomycetes and their phenomic and genomic characterization uncovers novel biology.</title>
        <authorList>
            <person name="Wiegand S."/>
            <person name="Jogler M."/>
            <person name="Boedeker C."/>
            <person name="Pinto D."/>
            <person name="Vollmers J."/>
            <person name="Rivas-Marin E."/>
            <person name="Kohn T."/>
            <person name="Peeters S.H."/>
            <person name="Heuer A."/>
            <person name="Rast P."/>
            <person name="Oberbeckmann S."/>
            <person name="Bunk B."/>
            <person name="Jeske O."/>
            <person name="Meyerdierks A."/>
            <person name="Storesund J.E."/>
            <person name="Kallscheuer N."/>
            <person name="Luecker S."/>
            <person name="Lage O.M."/>
            <person name="Pohl T."/>
            <person name="Merkel B.J."/>
            <person name="Hornburger P."/>
            <person name="Mueller R.-W."/>
            <person name="Bruemmer F."/>
            <person name="Labrenz M."/>
            <person name="Spormann A.M."/>
            <person name="Op den Camp H."/>
            <person name="Overmann J."/>
            <person name="Amann R."/>
            <person name="Jetten M.S.M."/>
            <person name="Mascher T."/>
            <person name="Medema M.H."/>
            <person name="Devos D.P."/>
            <person name="Kaster A.-K."/>
            <person name="Ovreas L."/>
            <person name="Rohde M."/>
            <person name="Galperin M.Y."/>
            <person name="Jogler C."/>
        </authorList>
    </citation>
    <scope>NUCLEOTIDE SEQUENCE [LARGE SCALE GENOMIC DNA]</scope>
    <source>
        <strain evidence="3 4">Enr17</strain>
    </source>
</reference>
<feature type="compositionally biased region" description="Basic and acidic residues" evidence="2">
    <location>
        <begin position="288"/>
        <end position="302"/>
    </location>
</feature>
<dbReference type="RefSeq" id="WP_145305617.1">
    <property type="nucleotide sequence ID" value="NZ_CP037452.1"/>
</dbReference>